<gene>
    <name evidence="19" type="ORF">RM530_12820</name>
</gene>
<evidence type="ECO:0000256" key="7">
    <source>
        <dbReference type="ARBA" id="ARBA00023004"/>
    </source>
</evidence>
<feature type="domain" description="TonB-dependent receptor-like beta-barrel" evidence="17">
    <location>
        <begin position="276"/>
        <end position="709"/>
    </location>
</feature>
<dbReference type="Proteomes" id="UP001254608">
    <property type="component" value="Unassembled WGS sequence"/>
</dbReference>
<evidence type="ECO:0000313" key="20">
    <source>
        <dbReference type="Proteomes" id="UP001254608"/>
    </source>
</evidence>
<dbReference type="InterPro" id="IPR039426">
    <property type="entry name" value="TonB-dep_rcpt-like"/>
</dbReference>
<feature type="chain" id="PRO_5045489244" evidence="16">
    <location>
        <begin position="19"/>
        <end position="743"/>
    </location>
</feature>
<keyword evidence="5 12" id="KW-0812">Transmembrane</keyword>
<comment type="caution">
    <text evidence="19">The sequence shown here is derived from an EMBL/GenBank/DDBJ whole genome shotgun (WGS) entry which is preliminary data.</text>
</comment>
<feature type="short sequence motif" description="TonB C-terminal box" evidence="13">
    <location>
        <begin position="726"/>
        <end position="743"/>
    </location>
</feature>
<accession>A0ABU2WK37</accession>
<keyword evidence="3 12" id="KW-1134">Transmembrane beta strand</keyword>
<feature type="domain" description="TonB-dependent receptor plug" evidence="18">
    <location>
        <begin position="37"/>
        <end position="139"/>
    </location>
</feature>
<evidence type="ECO:0000256" key="16">
    <source>
        <dbReference type="SAM" id="SignalP"/>
    </source>
</evidence>
<dbReference type="Pfam" id="PF00593">
    <property type="entry name" value="TonB_dep_Rec_b-barrel"/>
    <property type="match status" value="1"/>
</dbReference>
<evidence type="ECO:0000256" key="1">
    <source>
        <dbReference type="ARBA" id="ARBA00004571"/>
    </source>
</evidence>
<keyword evidence="6 16" id="KW-0732">Signal</keyword>
<dbReference type="PROSITE" id="PS52016">
    <property type="entry name" value="TONB_DEPENDENT_REC_3"/>
    <property type="match status" value="1"/>
</dbReference>
<protein>
    <submittedName>
        <fullName evidence="19">TonB-dependent receptor</fullName>
    </submittedName>
</protein>
<comment type="similarity">
    <text evidence="12 14">Belongs to the TonB-dependent receptor family.</text>
</comment>
<evidence type="ECO:0000259" key="17">
    <source>
        <dbReference type="Pfam" id="PF00593"/>
    </source>
</evidence>
<dbReference type="EMBL" id="JAVRIC010000019">
    <property type="protein sequence ID" value="MDT0498242.1"/>
    <property type="molecule type" value="Genomic_DNA"/>
</dbReference>
<feature type="signal peptide" evidence="16">
    <location>
        <begin position="1"/>
        <end position="18"/>
    </location>
</feature>
<dbReference type="PROSITE" id="PS01156">
    <property type="entry name" value="TONB_DEPENDENT_REC_2"/>
    <property type="match status" value="1"/>
</dbReference>
<keyword evidence="4" id="KW-0410">Iron transport</keyword>
<keyword evidence="8" id="KW-0406">Ion transport</keyword>
<evidence type="ECO:0000256" key="4">
    <source>
        <dbReference type="ARBA" id="ARBA00022496"/>
    </source>
</evidence>
<evidence type="ECO:0000256" key="3">
    <source>
        <dbReference type="ARBA" id="ARBA00022452"/>
    </source>
</evidence>
<organism evidence="19 20">
    <name type="scientific">Banduia mediterranea</name>
    <dbReference type="NCBI Taxonomy" id="3075609"/>
    <lineage>
        <taxon>Bacteria</taxon>
        <taxon>Pseudomonadati</taxon>
        <taxon>Pseudomonadota</taxon>
        <taxon>Gammaproteobacteria</taxon>
        <taxon>Nevskiales</taxon>
        <taxon>Algiphilaceae</taxon>
        <taxon>Banduia</taxon>
    </lineage>
</organism>
<dbReference type="InterPro" id="IPR000531">
    <property type="entry name" value="Beta-barrel_TonB"/>
</dbReference>
<comment type="subcellular location">
    <subcellularLocation>
        <location evidence="1 12">Cell outer membrane</location>
        <topology evidence="1 12">Multi-pass membrane protein</topology>
    </subcellularLocation>
</comment>
<evidence type="ECO:0000256" key="10">
    <source>
        <dbReference type="ARBA" id="ARBA00023136"/>
    </source>
</evidence>
<keyword evidence="7" id="KW-0408">Iron</keyword>
<keyword evidence="2 12" id="KW-0813">Transport</keyword>
<evidence type="ECO:0000256" key="14">
    <source>
        <dbReference type="RuleBase" id="RU003357"/>
    </source>
</evidence>
<evidence type="ECO:0000256" key="2">
    <source>
        <dbReference type="ARBA" id="ARBA00022448"/>
    </source>
</evidence>
<dbReference type="InterPro" id="IPR037066">
    <property type="entry name" value="Plug_dom_sf"/>
</dbReference>
<keyword evidence="10 12" id="KW-0472">Membrane</keyword>
<dbReference type="InterPro" id="IPR036942">
    <property type="entry name" value="Beta-barrel_TonB_sf"/>
</dbReference>
<dbReference type="Gene3D" id="2.170.130.10">
    <property type="entry name" value="TonB-dependent receptor, plug domain"/>
    <property type="match status" value="1"/>
</dbReference>
<reference evidence="19 20" key="1">
    <citation type="submission" date="2023-09" db="EMBL/GenBank/DDBJ databases">
        <authorList>
            <person name="Rey-Velasco X."/>
        </authorList>
    </citation>
    <scope>NUCLEOTIDE SEQUENCE [LARGE SCALE GENOMIC DNA]</scope>
    <source>
        <strain evidence="19 20">W345</strain>
    </source>
</reference>
<evidence type="ECO:0000256" key="5">
    <source>
        <dbReference type="ARBA" id="ARBA00022692"/>
    </source>
</evidence>
<proteinExistence type="inferred from homology"/>
<name>A0ABU2WK37_9GAMM</name>
<feature type="region of interest" description="Disordered" evidence="15">
    <location>
        <begin position="612"/>
        <end position="632"/>
    </location>
</feature>
<evidence type="ECO:0000256" key="12">
    <source>
        <dbReference type="PROSITE-ProRule" id="PRU01360"/>
    </source>
</evidence>
<dbReference type="RefSeq" id="WP_311365616.1">
    <property type="nucleotide sequence ID" value="NZ_JAVRIC010000019.1"/>
</dbReference>
<keyword evidence="9 14" id="KW-0798">TonB box</keyword>
<keyword evidence="20" id="KW-1185">Reference proteome</keyword>
<evidence type="ECO:0000256" key="11">
    <source>
        <dbReference type="ARBA" id="ARBA00023237"/>
    </source>
</evidence>
<evidence type="ECO:0000256" key="6">
    <source>
        <dbReference type="ARBA" id="ARBA00022729"/>
    </source>
</evidence>
<evidence type="ECO:0000256" key="15">
    <source>
        <dbReference type="SAM" id="MobiDB-lite"/>
    </source>
</evidence>
<evidence type="ECO:0000259" key="18">
    <source>
        <dbReference type="Pfam" id="PF07715"/>
    </source>
</evidence>
<dbReference type="PANTHER" id="PTHR32552">
    <property type="entry name" value="FERRICHROME IRON RECEPTOR-RELATED"/>
    <property type="match status" value="1"/>
</dbReference>
<dbReference type="PANTHER" id="PTHR32552:SF89">
    <property type="entry name" value="CATECHOLATE SIDEROPHORE RECEPTOR FIU"/>
    <property type="match status" value="1"/>
</dbReference>
<dbReference type="InterPro" id="IPR010917">
    <property type="entry name" value="TonB_rcpt_CS"/>
</dbReference>
<dbReference type="InterPro" id="IPR012910">
    <property type="entry name" value="Plug_dom"/>
</dbReference>
<evidence type="ECO:0000313" key="19">
    <source>
        <dbReference type="EMBL" id="MDT0498242.1"/>
    </source>
</evidence>
<evidence type="ECO:0000256" key="9">
    <source>
        <dbReference type="ARBA" id="ARBA00023077"/>
    </source>
</evidence>
<keyword evidence="11 12" id="KW-0998">Cell outer membrane</keyword>
<evidence type="ECO:0000256" key="8">
    <source>
        <dbReference type="ARBA" id="ARBA00023065"/>
    </source>
</evidence>
<sequence>MIMLVLGLLSTMSAGALAQDEDDNASLGTTTVVGQGVTRSTSSLLFDDIEQEVPGRSPQSYLNALPGVNVQMSDPFGTYEFGTSIRIRGFSSEQIGVTLDGVPLETSDVREGSPPNRYVESENLGEISLAQGSGDVSMPSYHALGGSIRYFSDDPAGIWAVQTSSTAGSNELIRNFIRLDTPQLWSGGPTAYIAASRRRSVQPDLHKANMERDHVEAKFKQVLGIGHTLTLAYRYNKRDDHDMPQYLLDGTNIFPLHETATGDPEEDALNIEGWTNGRTDQLVSLNAEFLLTPMLRLTLVPYYEDKEGYGVGSVPPSAALGLYNDATNPDLGGDPGRDDVSLPDEDIVAKRLESMGGHRAGLTAALRWSTAINDVEVGGWYEDYDFYQRRPLYHIVPGTGNFDYSQPQIINYYDRTFNTKVTQYYLKDTLRLFDGKLTLAAGTKGLKVERKFAGIANTDAFNRGQYSEFDVSDKDWFQPQLGATLALTPQEELFVNYAENFSATPRNALVAVTTNENLEPETSRNVDLGLRSSRGKFSGTASLYYIDYDDRILQLTVNDPFRVGEDIYQNVGSIKTYGAEFGLIWTASSRLRLGSTLTLNSSKFQDNYFAFEDADGDPSTPETQTREVDVEDEQIPDTPEVMLSLDASYDLPHGFFVNADAKYTGERSASTTGAETVDGYTVLNAAFGYQAAASGLLEGLKLTVNVYNLLDEEYWGVISPDENVGYFNYGNERTVYLTAEAQF</sequence>
<keyword evidence="19" id="KW-0675">Receptor</keyword>
<dbReference type="Pfam" id="PF07715">
    <property type="entry name" value="Plug"/>
    <property type="match status" value="1"/>
</dbReference>
<evidence type="ECO:0000256" key="13">
    <source>
        <dbReference type="PROSITE-ProRule" id="PRU10144"/>
    </source>
</evidence>
<dbReference type="Gene3D" id="2.40.170.20">
    <property type="entry name" value="TonB-dependent receptor, beta-barrel domain"/>
    <property type="match status" value="1"/>
</dbReference>
<dbReference type="SUPFAM" id="SSF56935">
    <property type="entry name" value="Porins"/>
    <property type="match status" value="1"/>
</dbReference>